<dbReference type="EMBL" id="JBBWWQ010000013">
    <property type="protein sequence ID" value="KAK8933930.1"/>
    <property type="molecule type" value="Genomic_DNA"/>
</dbReference>
<dbReference type="AlphaFoldDB" id="A0AAP0G1P4"/>
<keyword evidence="2" id="KW-1185">Reference proteome</keyword>
<organism evidence="1 2">
    <name type="scientific">Platanthera zijinensis</name>
    <dbReference type="NCBI Taxonomy" id="2320716"/>
    <lineage>
        <taxon>Eukaryota</taxon>
        <taxon>Viridiplantae</taxon>
        <taxon>Streptophyta</taxon>
        <taxon>Embryophyta</taxon>
        <taxon>Tracheophyta</taxon>
        <taxon>Spermatophyta</taxon>
        <taxon>Magnoliopsida</taxon>
        <taxon>Liliopsida</taxon>
        <taxon>Asparagales</taxon>
        <taxon>Orchidaceae</taxon>
        <taxon>Orchidoideae</taxon>
        <taxon>Orchideae</taxon>
        <taxon>Orchidinae</taxon>
        <taxon>Platanthera</taxon>
    </lineage>
</organism>
<evidence type="ECO:0000313" key="1">
    <source>
        <dbReference type="EMBL" id="KAK8933930.1"/>
    </source>
</evidence>
<sequence>MKKPIHLDEVEMRLLGDVMWLSEEVVVATRLQEVVWYDAESGGKTDFDPKVTEVLGPEPTCPSTLSKELPIIEPIALPEHDDKSGSRELIQFYNGMCTVVEANTADAIQAYFGNSSSSSRLSMNLCHLRTMCEDVLRVLTILDCGSAARAVDINENGSLPTESVKAEKEVIEQQSLVSPGI</sequence>
<reference evidence="1 2" key="1">
    <citation type="journal article" date="2022" name="Nat. Plants">
        <title>Genomes of leafy and leafless Platanthera orchids illuminate the evolution of mycoheterotrophy.</title>
        <authorList>
            <person name="Li M.H."/>
            <person name="Liu K.W."/>
            <person name="Li Z."/>
            <person name="Lu H.C."/>
            <person name="Ye Q.L."/>
            <person name="Zhang D."/>
            <person name="Wang J.Y."/>
            <person name="Li Y.F."/>
            <person name="Zhong Z.M."/>
            <person name="Liu X."/>
            <person name="Yu X."/>
            <person name="Liu D.K."/>
            <person name="Tu X.D."/>
            <person name="Liu B."/>
            <person name="Hao Y."/>
            <person name="Liao X.Y."/>
            <person name="Jiang Y.T."/>
            <person name="Sun W.H."/>
            <person name="Chen J."/>
            <person name="Chen Y.Q."/>
            <person name="Ai Y."/>
            <person name="Zhai J.W."/>
            <person name="Wu S.S."/>
            <person name="Zhou Z."/>
            <person name="Hsiao Y.Y."/>
            <person name="Wu W.L."/>
            <person name="Chen Y.Y."/>
            <person name="Lin Y.F."/>
            <person name="Hsu J.L."/>
            <person name="Li C.Y."/>
            <person name="Wang Z.W."/>
            <person name="Zhao X."/>
            <person name="Zhong W.Y."/>
            <person name="Ma X.K."/>
            <person name="Ma L."/>
            <person name="Huang J."/>
            <person name="Chen G.Z."/>
            <person name="Huang M.Z."/>
            <person name="Huang L."/>
            <person name="Peng D.H."/>
            <person name="Luo Y.B."/>
            <person name="Zou S.Q."/>
            <person name="Chen S.P."/>
            <person name="Lan S."/>
            <person name="Tsai W.C."/>
            <person name="Van de Peer Y."/>
            <person name="Liu Z.J."/>
        </authorList>
    </citation>
    <scope>NUCLEOTIDE SEQUENCE [LARGE SCALE GENOMIC DNA]</scope>
    <source>
        <strain evidence="1">Lor287</strain>
    </source>
</reference>
<name>A0AAP0G1P4_9ASPA</name>
<gene>
    <name evidence="1" type="ORF">KSP39_PZI015697</name>
</gene>
<protein>
    <submittedName>
        <fullName evidence="1">Uncharacterized protein</fullName>
    </submittedName>
</protein>
<accession>A0AAP0G1P4</accession>
<dbReference type="Proteomes" id="UP001418222">
    <property type="component" value="Unassembled WGS sequence"/>
</dbReference>
<comment type="caution">
    <text evidence="1">The sequence shown here is derived from an EMBL/GenBank/DDBJ whole genome shotgun (WGS) entry which is preliminary data.</text>
</comment>
<evidence type="ECO:0000313" key="2">
    <source>
        <dbReference type="Proteomes" id="UP001418222"/>
    </source>
</evidence>
<proteinExistence type="predicted"/>